<feature type="binding site" evidence="6">
    <location>
        <position position="80"/>
    </location>
    <ligand>
        <name>S-adenosyl-L-methionine</name>
        <dbReference type="ChEBI" id="CHEBI:59789"/>
    </ligand>
</feature>
<dbReference type="FunFam" id="3.40.50.150:FF:000041">
    <property type="entry name" value="Ribosomal RNA small subunit methyltransferase G"/>
    <property type="match status" value="1"/>
</dbReference>
<keyword evidence="3 6" id="KW-0489">Methyltransferase</keyword>
<dbReference type="NCBIfam" id="TIGR00138">
    <property type="entry name" value="rsmG_gidB"/>
    <property type="match status" value="1"/>
</dbReference>
<evidence type="ECO:0000256" key="6">
    <source>
        <dbReference type="HAMAP-Rule" id="MF_00074"/>
    </source>
</evidence>
<proteinExistence type="inferred from homology"/>
<dbReference type="GO" id="GO:0070043">
    <property type="term" value="F:rRNA (guanine-N7-)-methyltransferase activity"/>
    <property type="evidence" value="ECO:0007669"/>
    <property type="project" value="UniProtKB-UniRule"/>
</dbReference>
<keyword evidence="4 6" id="KW-0808">Transferase</keyword>
<sequence>MAQYDTTWFEKGLAELEITLNEKQIEQFLTYYELLVEWNKVMNLTAITEYEEVITKHFLDSVASVKVCDYSKPMKILDLGTGAGFPGIPLKIAFPDQEIVLLDSLNKRVKFLNTVIETLGLKGIRAIHGRAEDYARHADYREQFDLCVSRAVANLSTLSEYCLPYVKTGGHFIPYKSGRIQEELTEAQTAIKILGGSLEKTEKFQLADTDMERSFVVIRKIQPTGKKFPRKAGLPSKEPIK</sequence>
<dbReference type="InterPro" id="IPR003682">
    <property type="entry name" value="rRNA_ssu_MeTfrase_G"/>
</dbReference>
<name>A0A7X2TMU3_9FIRM</name>
<evidence type="ECO:0000313" key="8">
    <source>
        <dbReference type="Proteomes" id="UP000440513"/>
    </source>
</evidence>
<dbReference type="GO" id="GO:0005829">
    <property type="term" value="C:cytosol"/>
    <property type="evidence" value="ECO:0007669"/>
    <property type="project" value="TreeGrafter"/>
</dbReference>
<keyword evidence="8" id="KW-1185">Reference proteome</keyword>
<dbReference type="EC" id="2.1.1.-" evidence="6"/>
<organism evidence="7 8">
    <name type="scientific">Oliverpabstia intestinalis</name>
    <dbReference type="NCBI Taxonomy" id="2606633"/>
    <lineage>
        <taxon>Bacteria</taxon>
        <taxon>Bacillati</taxon>
        <taxon>Bacillota</taxon>
        <taxon>Clostridia</taxon>
        <taxon>Lachnospirales</taxon>
        <taxon>Lachnospiraceae</taxon>
        <taxon>Oliverpabstia</taxon>
    </lineage>
</organism>
<feature type="binding site" evidence="6">
    <location>
        <position position="85"/>
    </location>
    <ligand>
        <name>S-adenosyl-L-methionine</name>
        <dbReference type="ChEBI" id="CHEBI:59789"/>
    </ligand>
</feature>
<comment type="similarity">
    <text evidence="6">Belongs to the methyltransferase superfamily. RNA methyltransferase RsmG family.</text>
</comment>
<dbReference type="CDD" id="cd02440">
    <property type="entry name" value="AdoMet_MTases"/>
    <property type="match status" value="1"/>
</dbReference>
<reference evidence="7 8" key="1">
    <citation type="submission" date="2019-08" db="EMBL/GenBank/DDBJ databases">
        <title>In-depth cultivation of the pig gut microbiome towards novel bacterial diversity and tailored functional studies.</title>
        <authorList>
            <person name="Wylensek D."/>
            <person name="Hitch T.C.A."/>
            <person name="Clavel T."/>
        </authorList>
    </citation>
    <scope>NUCLEOTIDE SEQUENCE [LARGE SCALE GENOMIC DNA]</scope>
    <source>
        <strain evidence="7 8">BSM-380-WT-5A</strain>
    </source>
</reference>
<dbReference type="RefSeq" id="WP_154432760.1">
    <property type="nucleotide sequence ID" value="NZ_JBQHRC010000017.1"/>
</dbReference>
<keyword evidence="5 6" id="KW-0949">S-adenosyl-L-methionine</keyword>
<feature type="binding site" evidence="6">
    <location>
        <begin position="131"/>
        <end position="132"/>
    </location>
    <ligand>
        <name>S-adenosyl-L-methionine</name>
        <dbReference type="ChEBI" id="CHEBI:59789"/>
    </ligand>
</feature>
<dbReference type="SUPFAM" id="SSF53335">
    <property type="entry name" value="S-adenosyl-L-methionine-dependent methyltransferases"/>
    <property type="match status" value="1"/>
</dbReference>
<dbReference type="AlphaFoldDB" id="A0A7X2TMU3"/>
<dbReference type="Gene3D" id="3.40.50.150">
    <property type="entry name" value="Vaccinia Virus protein VP39"/>
    <property type="match status" value="1"/>
</dbReference>
<evidence type="ECO:0000256" key="3">
    <source>
        <dbReference type="ARBA" id="ARBA00022603"/>
    </source>
</evidence>
<comment type="caution">
    <text evidence="6">Lacks conserved residue(s) required for the propagation of feature annotation.</text>
</comment>
<dbReference type="HAMAP" id="MF_00074">
    <property type="entry name" value="16SrRNA_methyltr_G"/>
    <property type="match status" value="1"/>
</dbReference>
<dbReference type="InterPro" id="IPR029063">
    <property type="entry name" value="SAM-dependent_MTases_sf"/>
</dbReference>
<accession>A0A7X2TMU3</accession>
<feature type="binding site" evidence="6">
    <location>
        <position position="150"/>
    </location>
    <ligand>
        <name>S-adenosyl-L-methionine</name>
        <dbReference type="ChEBI" id="CHEBI:59789"/>
    </ligand>
</feature>
<keyword evidence="1 6" id="KW-0963">Cytoplasm</keyword>
<dbReference type="PANTHER" id="PTHR31760">
    <property type="entry name" value="S-ADENOSYL-L-METHIONINE-DEPENDENT METHYLTRANSFERASES SUPERFAMILY PROTEIN"/>
    <property type="match status" value="1"/>
</dbReference>
<comment type="subcellular location">
    <subcellularLocation>
        <location evidence="6">Cytoplasm</location>
    </subcellularLocation>
</comment>
<dbReference type="EMBL" id="VUMS01000023">
    <property type="protein sequence ID" value="MST67345.1"/>
    <property type="molecule type" value="Genomic_DNA"/>
</dbReference>
<dbReference type="PIRSF" id="PIRSF003078">
    <property type="entry name" value="GidB"/>
    <property type="match status" value="1"/>
</dbReference>
<evidence type="ECO:0000256" key="5">
    <source>
        <dbReference type="ARBA" id="ARBA00022691"/>
    </source>
</evidence>
<comment type="caution">
    <text evidence="7">The sequence shown here is derived from an EMBL/GenBank/DDBJ whole genome shotgun (WGS) entry which is preliminary data.</text>
</comment>
<comment type="function">
    <text evidence="6">Specifically methylates the N7 position of a guanine in 16S rRNA.</text>
</comment>
<dbReference type="PANTHER" id="PTHR31760:SF0">
    <property type="entry name" value="S-ADENOSYL-L-METHIONINE-DEPENDENT METHYLTRANSFERASES SUPERFAMILY PROTEIN"/>
    <property type="match status" value="1"/>
</dbReference>
<evidence type="ECO:0000256" key="1">
    <source>
        <dbReference type="ARBA" id="ARBA00022490"/>
    </source>
</evidence>
<evidence type="ECO:0000313" key="7">
    <source>
        <dbReference type="EMBL" id="MST67345.1"/>
    </source>
</evidence>
<keyword evidence="2 6" id="KW-0698">rRNA processing</keyword>
<protein>
    <recommendedName>
        <fullName evidence="6">Ribosomal RNA small subunit methyltransferase G</fullName>
        <ecNumber evidence="6">2.1.1.-</ecNumber>
    </recommendedName>
    <alternativeName>
        <fullName evidence="6">16S rRNA 7-methylguanosine methyltransferase</fullName>
        <shortName evidence="6">16S rRNA m7G methyltransferase</shortName>
    </alternativeName>
</protein>
<gene>
    <name evidence="6 7" type="primary">rsmG</name>
    <name evidence="7" type="ORF">FYJ57_11605</name>
</gene>
<dbReference type="Proteomes" id="UP000440513">
    <property type="component" value="Unassembled WGS sequence"/>
</dbReference>
<dbReference type="Pfam" id="PF02527">
    <property type="entry name" value="GidB"/>
    <property type="match status" value="1"/>
</dbReference>
<evidence type="ECO:0000256" key="4">
    <source>
        <dbReference type="ARBA" id="ARBA00022679"/>
    </source>
</evidence>
<evidence type="ECO:0000256" key="2">
    <source>
        <dbReference type="ARBA" id="ARBA00022552"/>
    </source>
</evidence>